<dbReference type="RefSeq" id="WP_070134295.1">
    <property type="nucleotide sequence ID" value="NZ_LJAM02000142.1"/>
</dbReference>
<dbReference type="Proteomes" id="UP000244334">
    <property type="component" value="Unassembled WGS sequence"/>
</dbReference>
<gene>
    <name evidence="2" type="ORF">ACZ87_01729</name>
    <name evidence="1" type="ORF">BBW68_07715</name>
</gene>
<evidence type="ECO:0000313" key="4">
    <source>
        <dbReference type="Proteomes" id="UP000244334"/>
    </source>
</evidence>
<dbReference type="Proteomes" id="UP000243534">
    <property type="component" value="Unassembled WGS sequence"/>
</dbReference>
<dbReference type="EMBL" id="LJAM02000142">
    <property type="protein sequence ID" value="RAP71457.1"/>
    <property type="molecule type" value="Genomic_DNA"/>
</dbReference>
<comment type="caution">
    <text evidence="1">The sequence shown here is derived from an EMBL/GenBank/DDBJ whole genome shotgun (WGS) entry which is preliminary data.</text>
</comment>
<evidence type="ECO:0000313" key="3">
    <source>
        <dbReference type="Proteomes" id="UP000243534"/>
    </source>
</evidence>
<keyword evidence="4" id="KW-1185">Reference proteome</keyword>
<proteinExistence type="predicted"/>
<evidence type="ECO:0000313" key="2">
    <source>
        <dbReference type="EMBL" id="RAP71457.1"/>
    </source>
</evidence>
<evidence type="ECO:0008006" key="5">
    <source>
        <dbReference type="Google" id="ProtNLM"/>
    </source>
</evidence>
<reference evidence="2 4" key="2">
    <citation type="submission" date="2018-04" db="EMBL/GenBank/DDBJ databases">
        <title>Genomes of the Obligate Erwinia dacicola and Facultative Enterobacter sp. OLF Endosymbionts of the Olive Fruit fly, Bactrocera oleae.</title>
        <authorList>
            <person name="Estes A.M."/>
            <person name="Hearn D.J."/>
            <person name="Agarwal S."/>
            <person name="Pierson E.A."/>
            <person name="Dunning-Hotopp J.C."/>
        </authorList>
    </citation>
    <scope>NUCLEOTIDE SEQUENCE [LARGE SCALE GENOMIC DNA]</scope>
    <source>
        <strain evidence="2 4">Oroville</strain>
    </source>
</reference>
<dbReference type="InterPro" id="IPR021221">
    <property type="entry name" value="Fil"/>
</dbReference>
<protein>
    <recommendedName>
        <fullName evidence="5">DUF2724 domain-containing protein</fullName>
    </recommendedName>
</protein>
<dbReference type="Pfam" id="PF10893">
    <property type="entry name" value="Phage_186_Fil"/>
    <property type="match status" value="1"/>
</dbReference>
<sequence>MDITQAPSFASLLTTSCGITHRRHVRGWIETPDGQFFQPKAADVQFVKGCRLPYMSRPRNKRRWFARLMGIFA</sequence>
<dbReference type="AlphaFoldDB" id="A0A1E7Z2B0"/>
<accession>A0A1E7Z2B0</accession>
<evidence type="ECO:0000313" key="1">
    <source>
        <dbReference type="EMBL" id="OFC62871.1"/>
    </source>
</evidence>
<dbReference type="OrthoDB" id="6428976at2"/>
<dbReference type="EMBL" id="MAYS01000172">
    <property type="protein sequence ID" value="OFC62871.1"/>
    <property type="molecule type" value="Genomic_DNA"/>
</dbReference>
<name>A0A1E7Z2B0_9GAMM</name>
<organism evidence="1 3">
    <name type="scientific">Candidatus Erwinia dacicola</name>
    <dbReference type="NCBI Taxonomy" id="252393"/>
    <lineage>
        <taxon>Bacteria</taxon>
        <taxon>Pseudomonadati</taxon>
        <taxon>Pseudomonadota</taxon>
        <taxon>Gammaproteobacteria</taxon>
        <taxon>Enterobacterales</taxon>
        <taxon>Erwiniaceae</taxon>
        <taxon>Erwinia</taxon>
    </lineage>
</organism>
<reference evidence="1 3" key="1">
    <citation type="submission" date="2016-07" db="EMBL/GenBank/DDBJ databases">
        <authorList>
            <person name="Yuval B."/>
        </authorList>
    </citation>
    <scope>NUCLEOTIDE SEQUENCE [LARGE SCALE GENOMIC DNA]</scope>
    <source>
        <strain evidence="1 3">IL</strain>
    </source>
</reference>